<evidence type="ECO:0000256" key="1">
    <source>
        <dbReference type="SAM" id="Phobius"/>
    </source>
</evidence>
<dbReference type="RefSeq" id="WP_133607782.1">
    <property type="nucleotide sequence ID" value="NZ_SNZC01000001.1"/>
</dbReference>
<dbReference type="AlphaFoldDB" id="A0A562KFC2"/>
<dbReference type="OrthoDB" id="10000930at2"/>
<keyword evidence="1" id="KW-1133">Transmembrane helix</keyword>
<dbReference type="Proteomes" id="UP000315312">
    <property type="component" value="Unassembled WGS sequence"/>
</dbReference>
<protein>
    <submittedName>
        <fullName evidence="2">Uncharacterized protein</fullName>
    </submittedName>
</protein>
<feature type="transmembrane region" description="Helical" evidence="1">
    <location>
        <begin position="155"/>
        <end position="173"/>
    </location>
</feature>
<comment type="caution">
    <text evidence="2">The sequence shown here is derived from an EMBL/GenBank/DDBJ whole genome shotgun (WGS) entry which is preliminary data.</text>
</comment>
<reference evidence="2 3" key="1">
    <citation type="journal article" date="2015" name="Stand. Genomic Sci.">
        <title>Genomic Encyclopedia of Bacterial and Archaeal Type Strains, Phase III: the genomes of soil and plant-associated and newly described type strains.</title>
        <authorList>
            <person name="Whitman W.B."/>
            <person name="Woyke T."/>
            <person name="Klenk H.P."/>
            <person name="Zhou Y."/>
            <person name="Lilburn T.G."/>
            <person name="Beck B.J."/>
            <person name="De Vos P."/>
            <person name="Vandamme P."/>
            <person name="Eisen J.A."/>
            <person name="Garrity G."/>
            <person name="Hugenholtz P."/>
            <person name="Kyrpides N.C."/>
        </authorList>
    </citation>
    <scope>NUCLEOTIDE SEQUENCE [LARGE SCALE GENOMIC DNA]</scope>
    <source>
        <strain evidence="2 3">CGMCC 1.6844</strain>
    </source>
</reference>
<feature type="transmembrane region" description="Helical" evidence="1">
    <location>
        <begin position="92"/>
        <end position="117"/>
    </location>
</feature>
<evidence type="ECO:0000313" key="3">
    <source>
        <dbReference type="Proteomes" id="UP000315312"/>
    </source>
</evidence>
<sequence length="180" mass="21373">MNFIKKYKLRILSVLSVLFLFLPFVKQCEMHEFALEESECFGCEIEVNYTEKISNYLSDLEIYFTEESDSIIDLSLNVNLFFEINSNDKLGFYDFLCILYILFSVILVMSSLLGVFFMFKNNKINLVRLYLLNTVLILLILLTIGYVFIDRIGQIKIGFYLLLITNFYLFYHFRKLKIDK</sequence>
<gene>
    <name evidence="2" type="ORF">IP97_01913</name>
</gene>
<proteinExistence type="predicted"/>
<name>A0A562KFC2_9FLAO</name>
<organism evidence="2 3">
    <name type="scientific">Flavobacterium cheniae</name>
    <dbReference type="NCBI Taxonomy" id="295428"/>
    <lineage>
        <taxon>Bacteria</taxon>
        <taxon>Pseudomonadati</taxon>
        <taxon>Bacteroidota</taxon>
        <taxon>Flavobacteriia</taxon>
        <taxon>Flavobacteriales</taxon>
        <taxon>Flavobacteriaceae</taxon>
        <taxon>Flavobacterium</taxon>
    </lineage>
</organism>
<keyword evidence="1" id="KW-0812">Transmembrane</keyword>
<keyword evidence="3" id="KW-1185">Reference proteome</keyword>
<keyword evidence="1" id="KW-0472">Membrane</keyword>
<dbReference type="EMBL" id="VLKM01000007">
    <property type="protein sequence ID" value="TWH93965.1"/>
    <property type="molecule type" value="Genomic_DNA"/>
</dbReference>
<feature type="transmembrane region" description="Helical" evidence="1">
    <location>
        <begin position="129"/>
        <end position="149"/>
    </location>
</feature>
<accession>A0A562KFC2</accession>
<evidence type="ECO:0000313" key="2">
    <source>
        <dbReference type="EMBL" id="TWH93965.1"/>
    </source>
</evidence>